<dbReference type="EMBL" id="JAFMYU010000033">
    <property type="protein sequence ID" value="MBO0934531.1"/>
    <property type="molecule type" value="Genomic_DNA"/>
</dbReference>
<keyword evidence="6" id="KW-0560">Oxidoreductase</keyword>
<evidence type="ECO:0000256" key="6">
    <source>
        <dbReference type="ARBA" id="ARBA00023002"/>
    </source>
</evidence>
<keyword evidence="9" id="KW-0812">Transmembrane</keyword>
<keyword evidence="9" id="KW-0472">Membrane</keyword>
<dbReference type="Pfam" id="PF07992">
    <property type="entry name" value="Pyr_redox_2"/>
    <property type="match status" value="1"/>
</dbReference>
<dbReference type="Pfam" id="PF22366">
    <property type="entry name" value="NDH2_C"/>
    <property type="match status" value="1"/>
</dbReference>
<evidence type="ECO:0000259" key="11">
    <source>
        <dbReference type="Pfam" id="PF22366"/>
    </source>
</evidence>
<evidence type="ECO:0000313" key="13">
    <source>
        <dbReference type="Proteomes" id="UP000664795"/>
    </source>
</evidence>
<dbReference type="InterPro" id="IPR036188">
    <property type="entry name" value="FAD/NAD-bd_sf"/>
</dbReference>
<evidence type="ECO:0000256" key="3">
    <source>
        <dbReference type="ARBA" id="ARBA00022630"/>
    </source>
</evidence>
<feature type="domain" description="External alternative NADH-ubiquinone oxidoreductase-like C-terminal" evidence="11">
    <location>
        <begin position="356"/>
        <end position="411"/>
    </location>
</feature>
<evidence type="ECO:0000256" key="7">
    <source>
        <dbReference type="ARBA" id="ARBA00023027"/>
    </source>
</evidence>
<gene>
    <name evidence="12" type="ORF">J2I48_26205</name>
</gene>
<evidence type="ECO:0000256" key="2">
    <source>
        <dbReference type="ARBA" id="ARBA00012637"/>
    </source>
</evidence>
<evidence type="ECO:0000256" key="1">
    <source>
        <dbReference type="ARBA" id="ARBA00005272"/>
    </source>
</evidence>
<dbReference type="PRINTS" id="PR00368">
    <property type="entry name" value="FADPNR"/>
</dbReference>
<keyword evidence="9" id="KW-1133">Transmembrane helix</keyword>
<dbReference type="Gene3D" id="3.50.50.100">
    <property type="match status" value="1"/>
</dbReference>
<evidence type="ECO:0000256" key="9">
    <source>
        <dbReference type="SAM" id="Phobius"/>
    </source>
</evidence>
<dbReference type="InterPro" id="IPR054585">
    <property type="entry name" value="NDH2-like_C"/>
</dbReference>
<proteinExistence type="inferred from homology"/>
<evidence type="ECO:0000256" key="8">
    <source>
        <dbReference type="ARBA" id="ARBA00047599"/>
    </source>
</evidence>
<dbReference type="RefSeq" id="WP_207338497.1">
    <property type="nucleotide sequence ID" value="NZ_JAFMYU010000033.1"/>
</dbReference>
<dbReference type="SUPFAM" id="SSF51905">
    <property type="entry name" value="FAD/NAD(P)-binding domain"/>
    <property type="match status" value="1"/>
</dbReference>
<evidence type="ECO:0000313" key="12">
    <source>
        <dbReference type="EMBL" id="MBO0934531.1"/>
    </source>
</evidence>
<dbReference type="InterPro" id="IPR023753">
    <property type="entry name" value="FAD/NAD-binding_dom"/>
</dbReference>
<dbReference type="GO" id="GO:0050136">
    <property type="term" value="F:NADH dehydrogenase (quinone) (non-electrogenic) activity"/>
    <property type="evidence" value="ECO:0007669"/>
    <property type="project" value="UniProtKB-EC"/>
</dbReference>
<comment type="similarity">
    <text evidence="1">Belongs to the NADH dehydrogenase family.</text>
</comment>
<dbReference type="InterPro" id="IPR045024">
    <property type="entry name" value="NDH-2"/>
</dbReference>
<protein>
    <recommendedName>
        <fullName evidence="2">NADH:ubiquinone reductase (non-electrogenic)</fullName>
        <ecNumber evidence="2">1.6.5.9</ecNumber>
    </recommendedName>
</protein>
<dbReference type="EC" id="1.6.5.9" evidence="2"/>
<feature type="transmembrane region" description="Helical" evidence="9">
    <location>
        <begin position="379"/>
        <end position="396"/>
    </location>
</feature>
<keyword evidence="3" id="KW-0285">Flavoprotein</keyword>
<dbReference type="PANTHER" id="PTHR43706:SF47">
    <property type="entry name" value="EXTERNAL NADH-UBIQUINONE OXIDOREDUCTASE 1, MITOCHONDRIAL-RELATED"/>
    <property type="match status" value="1"/>
</dbReference>
<dbReference type="PRINTS" id="PR00411">
    <property type="entry name" value="PNDRDTASEI"/>
</dbReference>
<keyword evidence="7" id="KW-0520">NAD</keyword>
<evidence type="ECO:0000256" key="4">
    <source>
        <dbReference type="ARBA" id="ARBA00022827"/>
    </source>
</evidence>
<reference evidence="12 13" key="1">
    <citation type="submission" date="2021-03" db="EMBL/GenBank/DDBJ databases">
        <title>Fibrella sp. HMF5036 genome sequencing and assembly.</title>
        <authorList>
            <person name="Kang H."/>
            <person name="Kim H."/>
            <person name="Bae S."/>
            <person name="Joh K."/>
        </authorList>
    </citation>
    <scope>NUCLEOTIDE SEQUENCE [LARGE SCALE GENOMIC DNA]</scope>
    <source>
        <strain evidence="12 13">HMF5036</strain>
    </source>
</reference>
<dbReference type="AlphaFoldDB" id="A0A939G9Y8"/>
<keyword evidence="4" id="KW-0274">FAD</keyword>
<comment type="catalytic activity">
    <reaction evidence="8">
        <text>a quinone + NADH + H(+) = a quinol + NAD(+)</text>
        <dbReference type="Rhea" id="RHEA:46160"/>
        <dbReference type="ChEBI" id="CHEBI:15378"/>
        <dbReference type="ChEBI" id="CHEBI:24646"/>
        <dbReference type="ChEBI" id="CHEBI:57540"/>
        <dbReference type="ChEBI" id="CHEBI:57945"/>
        <dbReference type="ChEBI" id="CHEBI:132124"/>
        <dbReference type="EC" id="1.6.5.9"/>
    </reaction>
</comment>
<feature type="domain" description="FAD/NAD(P)-binding" evidence="10">
    <location>
        <begin position="12"/>
        <end position="332"/>
    </location>
</feature>
<dbReference type="PANTHER" id="PTHR43706">
    <property type="entry name" value="NADH DEHYDROGENASE"/>
    <property type="match status" value="1"/>
</dbReference>
<name>A0A939G9Y8_9BACT</name>
<evidence type="ECO:0000259" key="10">
    <source>
        <dbReference type="Pfam" id="PF07992"/>
    </source>
</evidence>
<organism evidence="12 13">
    <name type="scientific">Fibrella aquatilis</name>
    <dbReference type="NCBI Taxonomy" id="2817059"/>
    <lineage>
        <taxon>Bacteria</taxon>
        <taxon>Pseudomonadati</taxon>
        <taxon>Bacteroidota</taxon>
        <taxon>Cytophagia</taxon>
        <taxon>Cytophagales</taxon>
        <taxon>Spirosomataceae</taxon>
        <taxon>Fibrella</taxon>
    </lineage>
</organism>
<comment type="caution">
    <text evidence="12">The sequence shown here is derived from an EMBL/GenBank/DDBJ whole genome shotgun (WGS) entry which is preliminary data.</text>
</comment>
<dbReference type="Proteomes" id="UP000664795">
    <property type="component" value="Unassembled WGS sequence"/>
</dbReference>
<keyword evidence="13" id="KW-1185">Reference proteome</keyword>
<evidence type="ECO:0000256" key="5">
    <source>
        <dbReference type="ARBA" id="ARBA00022946"/>
    </source>
</evidence>
<sequence>MNPNIPITDRKRVVIVGAGFGGLTLARSLAHRSEFQVVLVNKYNYHEFQPLYYQVATAGLEANSILFPLRAALGDNSNVHIRITCMSGIRPADKTIDTEIGPITYDFLVLAMGADTNFFGQQNIIDRALPMKSVQEAIALRNRLLQNFEEALSVETEDELTGLMDVVVVGGGPTGVELCGTLAEMRKTVLPRDYPELDFKGMDIHLIESGGELLGPMSKQSQEHSLAYLQELGVNVRLNTRVKDFDGKTVFMNDGTTLRTNNLIWAAGVKANTPTGIPAEAVGRGGRLIVNRFNQVQGFTDIFAVGDLATMAEGDIWPNGHPQVAQPAIQQGKLLSKNLTLLIRGGQMVPFVYSDLGSMATIGRGLAVVDLSFVKFQGFFAWLTWLFVHLMAILGVKNRLLIFINWMWNYLTYNQSLRLIIKPKLPKAPLDVPKERLNDSVEVAKSGAI</sequence>
<accession>A0A939G9Y8</accession>
<keyword evidence="5" id="KW-0809">Transit peptide</keyword>